<evidence type="ECO:0000313" key="3">
    <source>
        <dbReference type="EMBL" id="KAF9480217.1"/>
    </source>
</evidence>
<evidence type="ECO:0000256" key="1">
    <source>
        <dbReference type="SAM" id="MobiDB-lite"/>
    </source>
</evidence>
<keyword evidence="2" id="KW-0732">Signal</keyword>
<gene>
    <name evidence="3" type="ORF">BDN70DRAFT_877841</name>
</gene>
<proteinExistence type="predicted"/>
<keyword evidence="4" id="KW-1185">Reference proteome</keyword>
<reference evidence="3" key="1">
    <citation type="submission" date="2020-11" db="EMBL/GenBank/DDBJ databases">
        <authorList>
            <consortium name="DOE Joint Genome Institute"/>
            <person name="Ahrendt S."/>
            <person name="Riley R."/>
            <person name="Andreopoulos W."/>
            <person name="Labutti K."/>
            <person name="Pangilinan J."/>
            <person name="Ruiz-Duenas F.J."/>
            <person name="Barrasa J.M."/>
            <person name="Sanchez-Garcia M."/>
            <person name="Camarero S."/>
            <person name="Miyauchi S."/>
            <person name="Serrano A."/>
            <person name="Linde D."/>
            <person name="Babiker R."/>
            <person name="Drula E."/>
            <person name="Ayuso-Fernandez I."/>
            <person name="Pacheco R."/>
            <person name="Padilla G."/>
            <person name="Ferreira P."/>
            <person name="Barriuso J."/>
            <person name="Kellner H."/>
            <person name="Castanera R."/>
            <person name="Alfaro M."/>
            <person name="Ramirez L."/>
            <person name="Pisabarro A.G."/>
            <person name="Kuo A."/>
            <person name="Tritt A."/>
            <person name="Lipzen A."/>
            <person name="He G."/>
            <person name="Yan M."/>
            <person name="Ng V."/>
            <person name="Cullen D."/>
            <person name="Martin F."/>
            <person name="Rosso M.-N."/>
            <person name="Henrissat B."/>
            <person name="Hibbett D."/>
            <person name="Martinez A.T."/>
            <person name="Grigoriev I.V."/>
        </authorList>
    </citation>
    <scope>NUCLEOTIDE SEQUENCE</scope>
    <source>
        <strain evidence="3">CIRM-BRFM 674</strain>
    </source>
</reference>
<dbReference type="Proteomes" id="UP000807469">
    <property type="component" value="Unassembled WGS sequence"/>
</dbReference>
<organism evidence="3 4">
    <name type="scientific">Pholiota conissans</name>
    <dbReference type="NCBI Taxonomy" id="109636"/>
    <lineage>
        <taxon>Eukaryota</taxon>
        <taxon>Fungi</taxon>
        <taxon>Dikarya</taxon>
        <taxon>Basidiomycota</taxon>
        <taxon>Agaricomycotina</taxon>
        <taxon>Agaricomycetes</taxon>
        <taxon>Agaricomycetidae</taxon>
        <taxon>Agaricales</taxon>
        <taxon>Agaricineae</taxon>
        <taxon>Strophariaceae</taxon>
        <taxon>Pholiota</taxon>
    </lineage>
</organism>
<dbReference type="EMBL" id="MU155198">
    <property type="protein sequence ID" value="KAF9480217.1"/>
    <property type="molecule type" value="Genomic_DNA"/>
</dbReference>
<protein>
    <submittedName>
        <fullName evidence="3">Uncharacterized protein</fullName>
    </submittedName>
</protein>
<feature type="chain" id="PRO_5040415609" evidence="2">
    <location>
        <begin position="23"/>
        <end position="271"/>
    </location>
</feature>
<name>A0A9P6CV21_9AGAR</name>
<dbReference type="AlphaFoldDB" id="A0A9P6CV21"/>
<dbReference type="OrthoDB" id="4584900at2759"/>
<evidence type="ECO:0000313" key="4">
    <source>
        <dbReference type="Proteomes" id="UP000807469"/>
    </source>
</evidence>
<sequence>MGLFYRLSLLAILLTTFTIVHAYERKSLGRPQRVGRFNSKASITRSNIKLNLTEAEAHARWLTSRKPTRRSTAERRQVSDTPSGSDARLAAQDDSTGASVGNLVFTTNGWSISSTEDGSTITYSRTLAARDTRDAQRLVYSAPDASYPYKYFGVGQCNIGSSTTIGPGSSNVLCLVNSESPTRAGALPTLIKNNFDTSGSSYVETDIWNLDASTQTAAPMWINSDGRSVPAYIVSAINNPSIIYVTGDVDATAELYGIQFRKLSLKYTNLY</sequence>
<feature type="region of interest" description="Disordered" evidence="1">
    <location>
        <begin position="63"/>
        <end position="94"/>
    </location>
</feature>
<evidence type="ECO:0000256" key="2">
    <source>
        <dbReference type="SAM" id="SignalP"/>
    </source>
</evidence>
<comment type="caution">
    <text evidence="3">The sequence shown here is derived from an EMBL/GenBank/DDBJ whole genome shotgun (WGS) entry which is preliminary data.</text>
</comment>
<feature type="signal peptide" evidence="2">
    <location>
        <begin position="1"/>
        <end position="22"/>
    </location>
</feature>
<accession>A0A9P6CV21</accession>